<dbReference type="AlphaFoldDB" id="A0A8C4LIL4"/>
<dbReference type="GeneTree" id="ENSGT01070000254916"/>
<evidence type="ECO:0000256" key="1">
    <source>
        <dbReference type="SAM" id="MobiDB-lite"/>
    </source>
</evidence>
<evidence type="ECO:0008006" key="4">
    <source>
        <dbReference type="Google" id="ProtNLM"/>
    </source>
</evidence>
<reference evidence="2" key="3">
    <citation type="submission" date="2025-09" db="UniProtKB">
        <authorList>
            <consortium name="Ensembl"/>
        </authorList>
    </citation>
    <scope>IDENTIFICATION</scope>
</reference>
<evidence type="ECO:0000313" key="3">
    <source>
        <dbReference type="Proteomes" id="UP000694387"/>
    </source>
</evidence>
<dbReference type="Proteomes" id="UP000694387">
    <property type="component" value="Chromosome 19"/>
</dbReference>
<protein>
    <recommendedName>
        <fullName evidence="4">60S ribosomal protein L28</fullName>
    </recommendedName>
</protein>
<reference evidence="2" key="2">
    <citation type="submission" date="2025-08" db="UniProtKB">
        <authorList>
            <consortium name="Ensembl"/>
        </authorList>
    </citation>
    <scope>IDENTIFICATION</scope>
</reference>
<sequence>MSTHLQRIVMGTRSSFRIKRNKHTYNSQPSNLKAHNSCYNGLIHHQAVGMEPVANSKGVLVNKYRLDLQMAAICRAGTHPQSQHHPGQSERSCDDEEETNLPHQEPLSTTTKVIRCHQTFQSINIEVSINTKVSKVGRRGCKV</sequence>
<dbReference type="Ensembl" id="ENSEAST00005013594.2">
    <property type="protein sequence ID" value="ENSEASP00005012518.2"/>
    <property type="gene ID" value="ENSEASG00005008736.2"/>
</dbReference>
<keyword evidence="3" id="KW-1185">Reference proteome</keyword>
<name>A0A8C4LIL4_EQUAS</name>
<dbReference type="GO" id="GO:0006412">
    <property type="term" value="P:translation"/>
    <property type="evidence" value="ECO:0007669"/>
    <property type="project" value="InterPro"/>
</dbReference>
<proteinExistence type="predicted"/>
<accession>A0A8C4LIL4</accession>
<evidence type="ECO:0000313" key="2">
    <source>
        <dbReference type="Ensembl" id="ENSEASP00005012518.2"/>
    </source>
</evidence>
<dbReference type="GO" id="GO:0005840">
    <property type="term" value="C:ribosome"/>
    <property type="evidence" value="ECO:0007669"/>
    <property type="project" value="InterPro"/>
</dbReference>
<reference evidence="2 3" key="1">
    <citation type="journal article" date="2020" name="Nat. Commun.">
        <title>Donkey genomes provide new insights into domestication and selection for coat color.</title>
        <authorList>
            <person name="Wang"/>
            <person name="C."/>
            <person name="Li"/>
            <person name="H."/>
            <person name="Guo"/>
            <person name="Y."/>
            <person name="Huang"/>
            <person name="J."/>
            <person name="Sun"/>
            <person name="Y."/>
            <person name="Min"/>
            <person name="J."/>
            <person name="Wang"/>
            <person name="J."/>
            <person name="Fang"/>
            <person name="X."/>
            <person name="Zhao"/>
            <person name="Z."/>
            <person name="Wang"/>
            <person name="S."/>
            <person name="Zhang"/>
            <person name="Y."/>
            <person name="Liu"/>
            <person name="Q."/>
            <person name="Jiang"/>
            <person name="Q."/>
            <person name="Wang"/>
            <person name="X."/>
            <person name="Guo"/>
            <person name="Y."/>
            <person name="Yang"/>
            <person name="C."/>
            <person name="Wang"/>
            <person name="Y."/>
            <person name="Tian"/>
            <person name="F."/>
            <person name="Zhuang"/>
            <person name="G."/>
            <person name="Fan"/>
            <person name="Y."/>
            <person name="Gao"/>
            <person name="Q."/>
            <person name="Li"/>
            <person name="Y."/>
            <person name="Ju"/>
            <person name="Z."/>
            <person name="Li"/>
            <person name="J."/>
            <person name="Li"/>
            <person name="R."/>
            <person name="Hou"/>
            <person name="M."/>
            <person name="Yang"/>
            <person name="G."/>
            <person name="Liu"/>
            <person name="G."/>
            <person name="Liu"/>
            <person name="W."/>
            <person name="Guo"/>
            <person name="J."/>
            <person name="Pan"/>
            <person name="S."/>
            <person name="Fan"/>
            <person name="G."/>
            <person name="Zhang"/>
            <person name="W."/>
            <person name="Zhang"/>
            <person name="R."/>
            <person name="Yu"/>
            <person name="J."/>
            <person name="Zhang"/>
            <person name="X."/>
            <person name="Yin"/>
            <person name="Q."/>
            <person name="Ji"/>
            <person name="C."/>
            <person name="Jin"/>
            <person name="Y."/>
            <person name="Yue"/>
            <person name="G."/>
            <person name="Liu"/>
            <person name="M."/>
            <person name="Xu"/>
            <person name="J."/>
            <person name="Liu"/>
            <person name="S."/>
            <person name="Jordana"/>
            <person name="J."/>
            <person name="Noce"/>
            <person name="A."/>
            <person name="Amills"/>
            <person name="M."/>
            <person name="Wu"/>
            <person name="D.D."/>
            <person name="Li"/>
            <person name="S."/>
            <person name="Zhou"/>
            <person name="X. and Zhong"/>
            <person name="J."/>
        </authorList>
    </citation>
    <scope>NUCLEOTIDE SEQUENCE [LARGE SCALE GENOMIC DNA]</scope>
</reference>
<dbReference type="PANTHER" id="PTHR10544">
    <property type="entry name" value="60S RIBOSOMAL PROTEIN L28"/>
    <property type="match status" value="1"/>
</dbReference>
<dbReference type="InterPro" id="IPR002672">
    <property type="entry name" value="Ribosomal_eL28"/>
</dbReference>
<dbReference type="Gene3D" id="3.30.390.110">
    <property type="match status" value="1"/>
</dbReference>
<dbReference type="GO" id="GO:0003735">
    <property type="term" value="F:structural constituent of ribosome"/>
    <property type="evidence" value="ECO:0007669"/>
    <property type="project" value="InterPro"/>
</dbReference>
<feature type="region of interest" description="Disordered" evidence="1">
    <location>
        <begin position="77"/>
        <end position="109"/>
    </location>
</feature>
<organism evidence="2 3">
    <name type="scientific">Equus asinus</name>
    <name type="common">Donkey</name>
    <name type="synonym">Equus africanus asinus</name>
    <dbReference type="NCBI Taxonomy" id="9793"/>
    <lineage>
        <taxon>Eukaryota</taxon>
        <taxon>Metazoa</taxon>
        <taxon>Chordata</taxon>
        <taxon>Craniata</taxon>
        <taxon>Vertebrata</taxon>
        <taxon>Euteleostomi</taxon>
        <taxon>Mammalia</taxon>
        <taxon>Eutheria</taxon>
        <taxon>Laurasiatheria</taxon>
        <taxon>Perissodactyla</taxon>
        <taxon>Equidae</taxon>
        <taxon>Equus</taxon>
    </lineage>
</organism>